<dbReference type="PANTHER" id="PTHR13134">
    <property type="entry name" value="TRAFFICKING PROTEIN PARTICLE COMPLEX SUBUNIT 13"/>
    <property type="match status" value="1"/>
</dbReference>
<dbReference type="Pfam" id="PF23647">
    <property type="entry name" value="TRAPPC13_M"/>
    <property type="match status" value="1"/>
</dbReference>
<dbReference type="InterPro" id="IPR010378">
    <property type="entry name" value="TRAPPC13"/>
</dbReference>
<reference evidence="5" key="2">
    <citation type="submission" date="2014-06" db="EMBL/GenBank/DDBJ databases">
        <authorList>
            <person name="Hu T."/>
            <person name="Eisen M.B."/>
            <person name="Thornton K.R."/>
            <person name="Andolfatto P."/>
        </authorList>
    </citation>
    <scope>NUCLEOTIDE SEQUENCE</scope>
    <source>
        <strain evidence="5">W501</strain>
    </source>
</reference>
<dbReference type="Pfam" id="PF06159">
    <property type="entry name" value="TRAPPC13_N"/>
    <property type="match status" value="1"/>
</dbReference>
<dbReference type="Pfam" id="PF23643">
    <property type="entry name" value="TRAPPC13_C"/>
    <property type="match status" value="1"/>
</dbReference>
<dbReference type="GO" id="GO:1990072">
    <property type="term" value="C:TRAPPIII protein complex"/>
    <property type="evidence" value="ECO:0007669"/>
    <property type="project" value="EnsemblMetazoa"/>
</dbReference>
<dbReference type="Proteomes" id="UP000035880">
    <property type="component" value="Chromosome 2L"/>
</dbReference>
<comment type="similarity">
    <text evidence="1">Belongs to the TRAPPC13 family.</text>
</comment>
<evidence type="ECO:0000256" key="1">
    <source>
        <dbReference type="ARBA" id="ARBA00010785"/>
    </source>
</evidence>
<dbReference type="Bgee" id="FBgn0195049">
    <property type="expression patterns" value="Expressed in female reproductive system and 3 other cell types or tissues"/>
</dbReference>
<dbReference type="OrthoDB" id="10250284at2759"/>
<organism evidence="5">
    <name type="scientific">Drosophila simulans</name>
    <name type="common">Fruit fly</name>
    <dbReference type="NCBI Taxonomy" id="7240"/>
    <lineage>
        <taxon>Eukaryota</taxon>
        <taxon>Metazoa</taxon>
        <taxon>Ecdysozoa</taxon>
        <taxon>Arthropoda</taxon>
        <taxon>Hexapoda</taxon>
        <taxon>Insecta</taxon>
        <taxon>Pterygota</taxon>
        <taxon>Neoptera</taxon>
        <taxon>Endopterygota</taxon>
        <taxon>Diptera</taxon>
        <taxon>Brachycera</taxon>
        <taxon>Muscomorpha</taxon>
        <taxon>Ephydroidea</taxon>
        <taxon>Drosophilidae</taxon>
        <taxon>Drosophila</taxon>
        <taxon>Sophophora</taxon>
    </lineage>
</organism>
<dbReference type="InterPro" id="IPR055427">
    <property type="entry name" value="TRAPPC13_N"/>
</dbReference>
<gene>
    <name evidence="5" type="primary">Dsim\GD23672</name>
    <name evidence="5" type="ORF">Dsimw501_GD23672</name>
</gene>
<dbReference type="AlphaFoldDB" id="A0A0J9R0T2"/>
<evidence type="ECO:0000259" key="2">
    <source>
        <dbReference type="Pfam" id="PF06159"/>
    </source>
</evidence>
<dbReference type="EMBL" id="CM002910">
    <property type="protein sequence ID" value="KMY89459.1"/>
    <property type="molecule type" value="Genomic_DNA"/>
</dbReference>
<sequence length="438" mass="48726">MEMVEPDSHLVALKVMRLMRPTLVGLGPVVTCEPTDLVQRFSNSQESDGMSGACAETLAAGQVLLLPQSFGSIYLGETFASYICVHNTTPNPVECVTVKADLQSNTSRINLSMHENAKSPVVLPPGGTIDDVIRYEVKEIGTHILVCEVNYSTPAGYAQSLRKFFKFQVLKPLDVKTKFYNAEIDEIYLEAQIQNVTTSPFCLEKVELDGSEDYSVTPLNTLPNGESVFTVKHMLQPNNSCQFLYCIKPKGDIAKNVDTLRQFNNVGKLDIVWRSNLGEKGRLQTSQLQRLPFECKTLRLEVLDAKNTIKIGTIFTFNCRVTNTSEHPMKLNVRLAAKFSPDSQYTGCADFMLNLLQSGESAEFPLSVCPSKLGLVKITPLVLTNTLQNEQFTIENVVDVFVVNSDYDNDTTTHQNKLIRYESAASCLTQKQVQLQVV</sequence>
<reference evidence="5" key="3">
    <citation type="submission" date="2015-04" db="EMBL/GenBank/DDBJ databases">
        <authorList>
            <consortium name="FlyBase"/>
        </authorList>
    </citation>
    <scope>NUCLEOTIDE SEQUENCE</scope>
    <source>
        <strain evidence="5">W501</strain>
    </source>
</reference>
<dbReference type="PANTHER" id="PTHR13134:SF3">
    <property type="entry name" value="TRAFFICKING PROTEIN PARTICLE COMPLEX SUBUNIT 13"/>
    <property type="match status" value="1"/>
</dbReference>
<feature type="domain" description="Trafficking protein particle complex subunit 13 middle" evidence="4">
    <location>
        <begin position="173"/>
        <end position="290"/>
    </location>
</feature>
<evidence type="ECO:0000313" key="5">
    <source>
        <dbReference type="EMBL" id="KMY89459.1"/>
    </source>
</evidence>
<proteinExistence type="inferred from homology"/>
<protein>
    <recommendedName>
        <fullName evidence="6">Trafficking protein particle complex subunit 13 homolog</fullName>
    </recommendedName>
</protein>
<dbReference type="InterPro" id="IPR055429">
    <property type="entry name" value="TRAPPC13_M"/>
</dbReference>
<evidence type="ECO:0000259" key="4">
    <source>
        <dbReference type="Pfam" id="PF23647"/>
    </source>
</evidence>
<reference evidence="5" key="1">
    <citation type="journal article" date="2013" name="Genome Res.">
        <title>A second-generation assembly of the Drosophila simulans genome provides new insights into patterns of lineage-specific divergence.</title>
        <authorList>
            <person name="Hu T.T."/>
            <person name="Eisen M.B."/>
            <person name="Thornton K.R."/>
            <person name="Andolfatto P."/>
        </authorList>
    </citation>
    <scope>NUCLEOTIDE SEQUENCE [LARGE SCALE GENOMIC DNA]</scope>
    <source>
        <strain evidence="5">W501</strain>
    </source>
</reference>
<dbReference type="InterPro" id="IPR055428">
    <property type="entry name" value="TRAPPC13_C"/>
</dbReference>
<evidence type="ECO:0008006" key="6">
    <source>
        <dbReference type="Google" id="ProtNLM"/>
    </source>
</evidence>
<dbReference type="KEGG" id="dsi:Dsimw501_GD23672"/>
<accession>A0A0J9R0T2</accession>
<feature type="domain" description="Trafficking protein particle complex subunit 13 N-terminal" evidence="2">
    <location>
        <begin position="9"/>
        <end position="169"/>
    </location>
</feature>
<feature type="domain" description="Trafficking protein particle complex subunit 13 C-terminal" evidence="3">
    <location>
        <begin position="307"/>
        <end position="402"/>
    </location>
</feature>
<evidence type="ECO:0000259" key="3">
    <source>
        <dbReference type="Pfam" id="PF23643"/>
    </source>
</evidence>
<name>A0A0J9R0T2_DROSI</name>